<comment type="caution">
    <text evidence="5">The sequence shown here is derived from an EMBL/GenBank/DDBJ whole genome shotgun (WGS) entry which is preliminary data.</text>
</comment>
<name>A0ABU9BCU1_9BURK</name>
<protein>
    <submittedName>
        <fullName evidence="5">HAD-IA family hydrolase</fullName>
    </submittedName>
</protein>
<keyword evidence="6" id="KW-1185">Reference proteome</keyword>
<reference evidence="5 6" key="1">
    <citation type="submission" date="2024-04" db="EMBL/GenBank/DDBJ databases">
        <title>Novel species of the genus Ideonella isolated from streams.</title>
        <authorList>
            <person name="Lu H."/>
        </authorList>
    </citation>
    <scope>NUCLEOTIDE SEQUENCE [LARGE SCALE GENOMIC DNA]</scope>
    <source>
        <strain evidence="5 6">BYS139W</strain>
    </source>
</reference>
<dbReference type="Proteomes" id="UP001368500">
    <property type="component" value="Unassembled WGS sequence"/>
</dbReference>
<accession>A0ABU9BCU1</accession>
<dbReference type="PANTHER" id="PTHR46193:SF10">
    <property type="entry name" value="6-PHOSPHOGLUCONATE PHOSPHATASE"/>
    <property type="match status" value="1"/>
</dbReference>
<dbReference type="SFLD" id="SFLDS00003">
    <property type="entry name" value="Haloacid_Dehalogenase"/>
    <property type="match status" value="1"/>
</dbReference>
<dbReference type="InterPro" id="IPR023214">
    <property type="entry name" value="HAD_sf"/>
</dbReference>
<dbReference type="PANTHER" id="PTHR46193">
    <property type="entry name" value="6-PHOSPHOGLUCONATE PHOSPHATASE"/>
    <property type="match status" value="1"/>
</dbReference>
<dbReference type="PRINTS" id="PR00413">
    <property type="entry name" value="HADHALOGNASE"/>
</dbReference>
<proteinExistence type="inferred from homology"/>
<evidence type="ECO:0000256" key="3">
    <source>
        <dbReference type="ARBA" id="ARBA00022723"/>
    </source>
</evidence>
<evidence type="ECO:0000313" key="5">
    <source>
        <dbReference type="EMBL" id="MEK8026792.1"/>
    </source>
</evidence>
<dbReference type="SUPFAM" id="SSF56784">
    <property type="entry name" value="HAD-like"/>
    <property type="match status" value="1"/>
</dbReference>
<dbReference type="EMBL" id="JBBUTF010000010">
    <property type="protein sequence ID" value="MEK8026792.1"/>
    <property type="molecule type" value="Genomic_DNA"/>
</dbReference>
<evidence type="ECO:0000256" key="4">
    <source>
        <dbReference type="ARBA" id="ARBA00022842"/>
    </source>
</evidence>
<dbReference type="SFLD" id="SFLDG01129">
    <property type="entry name" value="C1.5:_HAD__Beta-PGM__Phosphata"/>
    <property type="match status" value="1"/>
</dbReference>
<keyword evidence="5" id="KW-0378">Hydrolase</keyword>
<evidence type="ECO:0000313" key="6">
    <source>
        <dbReference type="Proteomes" id="UP001368500"/>
    </source>
</evidence>
<dbReference type="InterPro" id="IPR051600">
    <property type="entry name" value="Beta-PGM-like"/>
</dbReference>
<dbReference type="InterPro" id="IPR023198">
    <property type="entry name" value="PGP-like_dom2"/>
</dbReference>
<dbReference type="NCBIfam" id="TIGR01509">
    <property type="entry name" value="HAD-SF-IA-v3"/>
    <property type="match status" value="1"/>
</dbReference>
<dbReference type="Pfam" id="PF00702">
    <property type="entry name" value="Hydrolase"/>
    <property type="match status" value="1"/>
</dbReference>
<comment type="similarity">
    <text evidence="2">Belongs to the HAD-like hydrolase superfamily. CbbY/CbbZ/Gph/YieH family.</text>
</comment>
<dbReference type="GO" id="GO:0016787">
    <property type="term" value="F:hydrolase activity"/>
    <property type="evidence" value="ECO:0007669"/>
    <property type="project" value="UniProtKB-KW"/>
</dbReference>
<dbReference type="SFLD" id="SFLDG01135">
    <property type="entry name" value="C1.5.6:_HAD__Beta-PGM__Phospha"/>
    <property type="match status" value="1"/>
</dbReference>
<comment type="cofactor">
    <cofactor evidence="1">
        <name>Mg(2+)</name>
        <dbReference type="ChEBI" id="CHEBI:18420"/>
    </cofactor>
</comment>
<dbReference type="RefSeq" id="WP_341374574.1">
    <property type="nucleotide sequence ID" value="NZ_JBBUTF010000010.1"/>
</dbReference>
<keyword evidence="3" id="KW-0479">Metal-binding</keyword>
<dbReference type="InterPro" id="IPR006439">
    <property type="entry name" value="HAD-SF_hydro_IA"/>
</dbReference>
<sequence length="232" mass="25228">MQSPPEQTFDAIIFDCDGTLVDSEPPGFAGIIDAAQALGLAMDRPDDLMALKGRSMIQVVELFEALAQAQGRGPLPADIEERIRAAMRARFERELQLMPGARELLTWLDEQHIPWVIASNGPRSKMHTTLGLTGLLARCEHRLISAVELGVYKPDPQLLLHAAQQLGVDPTRCVMVEDSAPGVRAALGAGMTVCVMGSEDPLPDDLLPQVHPLTDLQALKAWRWAKLEAAQG</sequence>
<evidence type="ECO:0000256" key="2">
    <source>
        <dbReference type="ARBA" id="ARBA00006171"/>
    </source>
</evidence>
<evidence type="ECO:0000256" key="1">
    <source>
        <dbReference type="ARBA" id="ARBA00001946"/>
    </source>
</evidence>
<keyword evidence="4" id="KW-0460">Magnesium</keyword>
<gene>
    <name evidence="5" type="ORF">AACH11_12545</name>
</gene>
<dbReference type="Gene3D" id="3.40.50.1000">
    <property type="entry name" value="HAD superfamily/HAD-like"/>
    <property type="match status" value="1"/>
</dbReference>
<organism evidence="5 6">
    <name type="scientific">Pseudaquabacterium rugosum</name>
    <dbReference type="NCBI Taxonomy" id="2984194"/>
    <lineage>
        <taxon>Bacteria</taxon>
        <taxon>Pseudomonadati</taxon>
        <taxon>Pseudomonadota</taxon>
        <taxon>Betaproteobacteria</taxon>
        <taxon>Burkholderiales</taxon>
        <taxon>Sphaerotilaceae</taxon>
        <taxon>Pseudaquabacterium</taxon>
    </lineage>
</organism>
<dbReference type="Gene3D" id="1.10.150.240">
    <property type="entry name" value="Putative phosphatase, domain 2"/>
    <property type="match status" value="1"/>
</dbReference>
<dbReference type="InterPro" id="IPR036412">
    <property type="entry name" value="HAD-like_sf"/>
</dbReference>